<reference evidence="2" key="2">
    <citation type="submission" date="2023-06" db="EMBL/GenBank/DDBJ databases">
        <authorList>
            <person name="Ma L."/>
            <person name="Liu K.-W."/>
            <person name="Li Z."/>
            <person name="Hsiao Y.-Y."/>
            <person name="Qi Y."/>
            <person name="Fu T."/>
            <person name="Tang G."/>
            <person name="Zhang D."/>
            <person name="Sun W.-H."/>
            <person name="Liu D.-K."/>
            <person name="Li Y."/>
            <person name="Chen G.-Z."/>
            <person name="Liu X.-D."/>
            <person name="Liao X.-Y."/>
            <person name="Jiang Y.-T."/>
            <person name="Yu X."/>
            <person name="Hao Y."/>
            <person name="Huang J."/>
            <person name="Zhao X.-W."/>
            <person name="Ke S."/>
            <person name="Chen Y.-Y."/>
            <person name="Wu W.-L."/>
            <person name="Hsu J.-L."/>
            <person name="Lin Y.-F."/>
            <person name="Huang M.-D."/>
            <person name="Li C.-Y."/>
            <person name="Huang L."/>
            <person name="Wang Z.-W."/>
            <person name="Zhao X."/>
            <person name="Zhong W.-Y."/>
            <person name="Peng D.-H."/>
            <person name="Ahmad S."/>
            <person name="Lan S."/>
            <person name="Zhang J.-S."/>
            <person name="Tsai W.-C."/>
            <person name="Van De Peer Y."/>
            <person name="Liu Z.-J."/>
        </authorList>
    </citation>
    <scope>NUCLEOTIDE SEQUENCE</scope>
    <source>
        <strain evidence="2">SCP</strain>
        <tissue evidence="2">Leaves</tissue>
    </source>
</reference>
<comment type="caution">
    <text evidence="2">The sequence shown here is derived from an EMBL/GenBank/DDBJ whole genome shotgun (WGS) entry which is preliminary data.</text>
</comment>
<organism evidence="2 3">
    <name type="scientific">Acorus gramineus</name>
    <name type="common">Dwarf sweet flag</name>
    <dbReference type="NCBI Taxonomy" id="55184"/>
    <lineage>
        <taxon>Eukaryota</taxon>
        <taxon>Viridiplantae</taxon>
        <taxon>Streptophyta</taxon>
        <taxon>Embryophyta</taxon>
        <taxon>Tracheophyta</taxon>
        <taxon>Spermatophyta</taxon>
        <taxon>Magnoliopsida</taxon>
        <taxon>Liliopsida</taxon>
        <taxon>Acoraceae</taxon>
        <taxon>Acorus</taxon>
    </lineage>
</organism>
<accession>A0AAV8ZZE5</accession>
<feature type="region of interest" description="Disordered" evidence="1">
    <location>
        <begin position="119"/>
        <end position="141"/>
    </location>
</feature>
<evidence type="ECO:0000313" key="3">
    <source>
        <dbReference type="Proteomes" id="UP001179952"/>
    </source>
</evidence>
<dbReference type="AlphaFoldDB" id="A0AAV8ZZE5"/>
<gene>
    <name evidence="2" type="ORF">QJS04_geneDACA019898</name>
</gene>
<dbReference type="Proteomes" id="UP001179952">
    <property type="component" value="Unassembled WGS sequence"/>
</dbReference>
<dbReference type="EMBL" id="JAUJYN010000037">
    <property type="protein sequence ID" value="KAK1257661.1"/>
    <property type="molecule type" value="Genomic_DNA"/>
</dbReference>
<evidence type="ECO:0000313" key="2">
    <source>
        <dbReference type="EMBL" id="KAK1257661.1"/>
    </source>
</evidence>
<keyword evidence="3" id="KW-1185">Reference proteome</keyword>
<reference evidence="2" key="1">
    <citation type="journal article" date="2023" name="Nat. Commun.">
        <title>Diploid and tetraploid genomes of Acorus and the evolution of monocots.</title>
        <authorList>
            <person name="Ma L."/>
            <person name="Liu K.W."/>
            <person name="Li Z."/>
            <person name="Hsiao Y.Y."/>
            <person name="Qi Y."/>
            <person name="Fu T."/>
            <person name="Tang G.D."/>
            <person name="Zhang D."/>
            <person name="Sun W.H."/>
            <person name="Liu D.K."/>
            <person name="Li Y."/>
            <person name="Chen G.Z."/>
            <person name="Liu X.D."/>
            <person name="Liao X.Y."/>
            <person name="Jiang Y.T."/>
            <person name="Yu X."/>
            <person name="Hao Y."/>
            <person name="Huang J."/>
            <person name="Zhao X.W."/>
            <person name="Ke S."/>
            <person name="Chen Y.Y."/>
            <person name="Wu W.L."/>
            <person name="Hsu J.L."/>
            <person name="Lin Y.F."/>
            <person name="Huang M.D."/>
            <person name="Li C.Y."/>
            <person name="Huang L."/>
            <person name="Wang Z.W."/>
            <person name="Zhao X."/>
            <person name="Zhong W.Y."/>
            <person name="Peng D.H."/>
            <person name="Ahmad S."/>
            <person name="Lan S."/>
            <person name="Zhang J.S."/>
            <person name="Tsai W.C."/>
            <person name="Van de Peer Y."/>
            <person name="Liu Z.J."/>
        </authorList>
    </citation>
    <scope>NUCLEOTIDE SEQUENCE</scope>
    <source>
        <strain evidence="2">SCP</strain>
    </source>
</reference>
<name>A0AAV8ZZE5_ACOGR</name>
<sequence>MLPMLPRGKLEINASLTCHVSCTSVKNDALSSTPAVPRSLQKISVANLPRSRFSRLHHEYRGLSRRNLPFNMTSSAQPQNPSVVKFNQIALAQELEEKNFHKILNLPASRVIGSSSMAAGTSSEIGAPSVPSPAVNEEVVK</sequence>
<evidence type="ECO:0000256" key="1">
    <source>
        <dbReference type="SAM" id="MobiDB-lite"/>
    </source>
</evidence>
<proteinExistence type="predicted"/>
<protein>
    <submittedName>
        <fullName evidence="2">Uncharacterized protein</fullName>
    </submittedName>
</protein>